<evidence type="ECO:0000313" key="4">
    <source>
        <dbReference type="WBParaSite" id="NBR_0001569801-mRNA-1"/>
    </source>
</evidence>
<sequence length="194" mass="21689">MSSFEDVSEALQQINTVVATLASFFTYGYIIRRILSNHATLTQYQHLLVGQASVYMIGTALRLVRVTLQMGVLYGYPFIHNRLWVTTLFLCLLAIAESAEAIMLMIIVHIITLILVSAIGPGIVYLCVALSVDVKLIVTIVSSYMVIVYMLFAWYPVIIGFIIKWSISGFLTTRKGQITTIVVDRTTTPKPIKH</sequence>
<dbReference type="WBParaSite" id="NBR_0001569801-mRNA-1">
    <property type="protein sequence ID" value="NBR_0001569801-mRNA-1"/>
    <property type="gene ID" value="NBR_0001569801"/>
</dbReference>
<organism evidence="4">
    <name type="scientific">Nippostrongylus brasiliensis</name>
    <name type="common">Rat hookworm</name>
    <dbReference type="NCBI Taxonomy" id="27835"/>
    <lineage>
        <taxon>Eukaryota</taxon>
        <taxon>Metazoa</taxon>
        <taxon>Ecdysozoa</taxon>
        <taxon>Nematoda</taxon>
        <taxon>Chromadorea</taxon>
        <taxon>Rhabditida</taxon>
        <taxon>Rhabditina</taxon>
        <taxon>Rhabditomorpha</taxon>
        <taxon>Strongyloidea</taxon>
        <taxon>Heligmosomidae</taxon>
        <taxon>Nippostrongylus</taxon>
    </lineage>
</organism>
<feature type="transmembrane region" description="Helical" evidence="1">
    <location>
        <begin position="144"/>
        <end position="167"/>
    </location>
</feature>
<keyword evidence="1" id="KW-0472">Membrane</keyword>
<evidence type="ECO:0000313" key="2">
    <source>
        <dbReference type="EMBL" id="VDL79293.1"/>
    </source>
</evidence>
<proteinExistence type="predicted"/>
<keyword evidence="1" id="KW-0812">Transmembrane</keyword>
<dbReference type="EMBL" id="UYSL01021847">
    <property type="protein sequence ID" value="VDL79293.1"/>
    <property type="molecule type" value="Genomic_DNA"/>
</dbReference>
<evidence type="ECO:0000256" key="1">
    <source>
        <dbReference type="SAM" id="Phobius"/>
    </source>
</evidence>
<keyword evidence="3" id="KW-1185">Reference proteome</keyword>
<reference evidence="4" key="1">
    <citation type="submission" date="2017-02" db="UniProtKB">
        <authorList>
            <consortium name="WormBaseParasite"/>
        </authorList>
    </citation>
    <scope>IDENTIFICATION</scope>
</reference>
<evidence type="ECO:0000313" key="3">
    <source>
        <dbReference type="Proteomes" id="UP000271162"/>
    </source>
</evidence>
<feature type="transmembrane region" description="Helical" evidence="1">
    <location>
        <begin position="82"/>
        <end position="99"/>
    </location>
</feature>
<feature type="transmembrane region" description="Helical" evidence="1">
    <location>
        <begin position="106"/>
        <end position="132"/>
    </location>
</feature>
<reference evidence="2 3" key="2">
    <citation type="submission" date="2018-11" db="EMBL/GenBank/DDBJ databases">
        <authorList>
            <consortium name="Pathogen Informatics"/>
        </authorList>
    </citation>
    <scope>NUCLEOTIDE SEQUENCE [LARGE SCALE GENOMIC DNA]</scope>
</reference>
<feature type="transmembrane region" description="Helical" evidence="1">
    <location>
        <begin position="12"/>
        <end position="31"/>
    </location>
</feature>
<gene>
    <name evidence="2" type="ORF">NBR_LOCUS15699</name>
</gene>
<keyword evidence="1" id="KW-1133">Transmembrane helix</keyword>
<accession>A0A0N4YFZ1</accession>
<name>A0A0N4YFZ1_NIPBR</name>
<dbReference type="AlphaFoldDB" id="A0A0N4YFZ1"/>
<dbReference type="Proteomes" id="UP000271162">
    <property type="component" value="Unassembled WGS sequence"/>
</dbReference>
<protein>
    <submittedName>
        <fullName evidence="4">TLC domain-containing protein</fullName>
    </submittedName>
</protein>